<dbReference type="GO" id="GO:0008360">
    <property type="term" value="P:regulation of cell shape"/>
    <property type="evidence" value="ECO:0007669"/>
    <property type="project" value="UniProtKB-KW"/>
</dbReference>
<comment type="caution">
    <text evidence="18">The sequence shown here is derived from an EMBL/GenBank/DDBJ whole genome shotgun (WGS) entry which is preliminary data.</text>
</comment>
<keyword evidence="6 16" id="KW-0132">Cell division</keyword>
<dbReference type="InterPro" id="IPR006094">
    <property type="entry name" value="Oxid_FAD_bind_N"/>
</dbReference>
<keyword evidence="5 16" id="KW-0963">Cytoplasm</keyword>
<dbReference type="Pfam" id="PF01565">
    <property type="entry name" value="FAD_binding_4"/>
    <property type="match status" value="1"/>
</dbReference>
<evidence type="ECO:0000256" key="5">
    <source>
        <dbReference type="ARBA" id="ARBA00022490"/>
    </source>
</evidence>
<evidence type="ECO:0000256" key="2">
    <source>
        <dbReference type="ARBA" id="ARBA00003921"/>
    </source>
</evidence>
<evidence type="ECO:0000256" key="12">
    <source>
        <dbReference type="ARBA" id="ARBA00023002"/>
    </source>
</evidence>
<dbReference type="Proteomes" id="UP000321662">
    <property type="component" value="Unassembled WGS sequence"/>
</dbReference>
<evidence type="ECO:0000313" key="18">
    <source>
        <dbReference type="EMBL" id="GEK90516.1"/>
    </source>
</evidence>
<dbReference type="InterPro" id="IPR036635">
    <property type="entry name" value="MurB_C_sf"/>
</dbReference>
<dbReference type="SUPFAM" id="SSF56176">
    <property type="entry name" value="FAD-binding/transporter-associated domain-like"/>
    <property type="match status" value="1"/>
</dbReference>
<evidence type="ECO:0000259" key="17">
    <source>
        <dbReference type="PROSITE" id="PS51387"/>
    </source>
</evidence>
<keyword evidence="19" id="KW-1185">Reference proteome</keyword>
<dbReference type="GO" id="GO:0005829">
    <property type="term" value="C:cytosol"/>
    <property type="evidence" value="ECO:0007669"/>
    <property type="project" value="TreeGrafter"/>
</dbReference>
<sequence>MTIKDLVKAFPDANIKIDEPLSKYTYTRTGGPADALIFPKSKEEVQALMKWLNENDWPTTILGNASNLIVKDGGIRGATIILTDMNRITIEDKTIRVLTGAPLIEVSKRALEAELTGLEFACGIPGSVGGAIYMNAGAYGGEVKEVIKQVTLLTRKGVIKEMTNEEMDFDYRHSIMQETDDIALEVVFELEAGDPEEIKAKMDELSYLRTSKQPLEYPSCGSVFKRPTGYFTGKLIQDAGLQGYTWGGAQVSMKHAGFIVNIDNATATDYIELIEHIKEVILEKDGVTLETEVKIIGQDLVSNEKTGRVLIDKAKTSLKSTFSKISLADESTN</sequence>
<keyword evidence="14 16" id="KW-0961">Cell wall biogenesis/degradation</keyword>
<dbReference type="GO" id="GO:0009252">
    <property type="term" value="P:peptidoglycan biosynthetic process"/>
    <property type="evidence" value="ECO:0007669"/>
    <property type="project" value="UniProtKB-UniRule"/>
</dbReference>
<evidence type="ECO:0000256" key="10">
    <source>
        <dbReference type="ARBA" id="ARBA00022960"/>
    </source>
</evidence>
<protein>
    <recommendedName>
        <fullName evidence="16">UDP-N-acetylenolpyruvoylglucosamine reductase</fullName>
        <ecNumber evidence="16">1.3.1.98</ecNumber>
    </recommendedName>
    <alternativeName>
        <fullName evidence="16">UDP-N-acetylmuramate dehydrogenase</fullName>
    </alternativeName>
</protein>
<dbReference type="GO" id="GO:0071949">
    <property type="term" value="F:FAD binding"/>
    <property type="evidence" value="ECO:0007669"/>
    <property type="project" value="InterPro"/>
</dbReference>
<dbReference type="RefSeq" id="WP_146922884.1">
    <property type="nucleotide sequence ID" value="NZ_BJUY01000001.1"/>
</dbReference>
<comment type="cofactor">
    <cofactor evidence="1 16">
        <name>FAD</name>
        <dbReference type="ChEBI" id="CHEBI:57692"/>
    </cofactor>
</comment>
<dbReference type="GO" id="GO:0071555">
    <property type="term" value="P:cell wall organization"/>
    <property type="evidence" value="ECO:0007669"/>
    <property type="project" value="UniProtKB-KW"/>
</dbReference>
<dbReference type="UniPathway" id="UPA00219"/>
<evidence type="ECO:0000256" key="11">
    <source>
        <dbReference type="ARBA" id="ARBA00022984"/>
    </source>
</evidence>
<keyword evidence="11 16" id="KW-0573">Peptidoglycan synthesis</keyword>
<dbReference type="PANTHER" id="PTHR21071:SF4">
    <property type="entry name" value="UDP-N-ACETYLENOLPYRUVOYLGLUCOSAMINE REDUCTASE"/>
    <property type="match status" value="1"/>
</dbReference>
<dbReference type="InterPro" id="IPR016167">
    <property type="entry name" value="FAD-bd_PCMH_sub1"/>
</dbReference>
<dbReference type="InterPro" id="IPR036318">
    <property type="entry name" value="FAD-bd_PCMH-like_sf"/>
</dbReference>
<evidence type="ECO:0000313" key="19">
    <source>
        <dbReference type="Proteomes" id="UP000321662"/>
    </source>
</evidence>
<comment type="similarity">
    <text evidence="16">Belongs to the MurB family.</text>
</comment>
<keyword evidence="7 16" id="KW-0285">Flavoprotein</keyword>
<reference evidence="18 19" key="1">
    <citation type="submission" date="2019-07" db="EMBL/GenBank/DDBJ databases">
        <title>Whole genome shotgun sequence of Alkalibacterium kapii NBRC 103247.</title>
        <authorList>
            <person name="Hosoyama A."/>
            <person name="Uohara A."/>
            <person name="Ohji S."/>
            <person name="Ichikawa N."/>
        </authorList>
    </citation>
    <scope>NUCLEOTIDE SEQUENCE [LARGE SCALE GENOMIC DNA]</scope>
    <source>
        <strain evidence="18 19">NBRC 103247</strain>
    </source>
</reference>
<dbReference type="Gene3D" id="3.30.465.10">
    <property type="match status" value="1"/>
</dbReference>
<comment type="subcellular location">
    <subcellularLocation>
        <location evidence="3 16">Cytoplasm</location>
    </subcellularLocation>
</comment>
<dbReference type="SUPFAM" id="SSF56194">
    <property type="entry name" value="Uridine diphospho-N-Acetylenolpyruvylglucosamine reductase, MurB, C-terminal domain"/>
    <property type="match status" value="1"/>
</dbReference>
<comment type="pathway">
    <text evidence="4 16">Cell wall biogenesis; peptidoglycan biosynthesis.</text>
</comment>
<accession>A0A511AR10</accession>
<feature type="active site" evidence="16">
    <location>
        <position position="172"/>
    </location>
</feature>
<evidence type="ECO:0000256" key="9">
    <source>
        <dbReference type="ARBA" id="ARBA00022857"/>
    </source>
</evidence>
<dbReference type="GO" id="GO:0051301">
    <property type="term" value="P:cell division"/>
    <property type="evidence" value="ECO:0007669"/>
    <property type="project" value="UniProtKB-KW"/>
</dbReference>
<dbReference type="EC" id="1.3.1.98" evidence="16"/>
<dbReference type="HAMAP" id="MF_00037">
    <property type="entry name" value="MurB"/>
    <property type="match status" value="1"/>
</dbReference>
<evidence type="ECO:0000256" key="14">
    <source>
        <dbReference type="ARBA" id="ARBA00023316"/>
    </source>
</evidence>
<dbReference type="InterPro" id="IPR003170">
    <property type="entry name" value="MurB"/>
</dbReference>
<keyword evidence="10 16" id="KW-0133">Cell shape</keyword>
<gene>
    <name evidence="16 18" type="primary">murB</name>
    <name evidence="18" type="ORF">AKA01nite_01380</name>
</gene>
<keyword evidence="13 16" id="KW-0131">Cell cycle</keyword>
<dbReference type="InterPro" id="IPR016166">
    <property type="entry name" value="FAD-bd_PCMH"/>
</dbReference>
<dbReference type="AlphaFoldDB" id="A0A511AR10"/>
<organism evidence="18 19">
    <name type="scientific">Alkalibacterium kapii</name>
    <dbReference type="NCBI Taxonomy" id="426704"/>
    <lineage>
        <taxon>Bacteria</taxon>
        <taxon>Bacillati</taxon>
        <taxon>Bacillota</taxon>
        <taxon>Bacilli</taxon>
        <taxon>Lactobacillales</taxon>
        <taxon>Carnobacteriaceae</taxon>
        <taxon>Alkalibacterium</taxon>
    </lineage>
</organism>
<keyword evidence="12 16" id="KW-0560">Oxidoreductase</keyword>
<evidence type="ECO:0000256" key="6">
    <source>
        <dbReference type="ARBA" id="ARBA00022618"/>
    </source>
</evidence>
<feature type="active site" description="Proton donor" evidence="16">
    <location>
        <position position="222"/>
    </location>
</feature>
<evidence type="ECO:0000256" key="1">
    <source>
        <dbReference type="ARBA" id="ARBA00001974"/>
    </source>
</evidence>
<evidence type="ECO:0000256" key="3">
    <source>
        <dbReference type="ARBA" id="ARBA00004496"/>
    </source>
</evidence>
<name>A0A511AR10_9LACT</name>
<feature type="active site" evidence="16">
    <location>
        <position position="292"/>
    </location>
</feature>
<dbReference type="Gene3D" id="3.30.43.10">
    <property type="entry name" value="Uridine Diphospho-n-acetylenolpyruvylglucosamine Reductase, domain 2"/>
    <property type="match status" value="1"/>
</dbReference>
<dbReference type="NCBIfam" id="TIGR00179">
    <property type="entry name" value="murB"/>
    <property type="match status" value="1"/>
</dbReference>
<evidence type="ECO:0000256" key="13">
    <source>
        <dbReference type="ARBA" id="ARBA00023306"/>
    </source>
</evidence>
<dbReference type="Gene3D" id="3.90.78.10">
    <property type="entry name" value="UDP-N-acetylenolpyruvoylglucosamine reductase, C-terminal domain"/>
    <property type="match status" value="1"/>
</dbReference>
<dbReference type="NCBIfam" id="NF010480">
    <property type="entry name" value="PRK13905.1"/>
    <property type="match status" value="1"/>
</dbReference>
<feature type="domain" description="FAD-binding PCMH-type" evidence="17">
    <location>
        <begin position="29"/>
        <end position="193"/>
    </location>
</feature>
<dbReference type="InterPro" id="IPR011601">
    <property type="entry name" value="MurB_C"/>
</dbReference>
<dbReference type="OrthoDB" id="9804753at2"/>
<dbReference type="PANTHER" id="PTHR21071">
    <property type="entry name" value="UDP-N-ACETYLENOLPYRUVOYLGLUCOSAMINE REDUCTASE"/>
    <property type="match status" value="1"/>
</dbReference>
<evidence type="ECO:0000256" key="16">
    <source>
        <dbReference type="HAMAP-Rule" id="MF_00037"/>
    </source>
</evidence>
<dbReference type="EMBL" id="BJUY01000001">
    <property type="protein sequence ID" value="GEK90516.1"/>
    <property type="molecule type" value="Genomic_DNA"/>
</dbReference>
<dbReference type="GO" id="GO:0008762">
    <property type="term" value="F:UDP-N-acetylmuramate dehydrogenase activity"/>
    <property type="evidence" value="ECO:0007669"/>
    <property type="project" value="UniProtKB-UniRule"/>
</dbReference>
<dbReference type="Pfam" id="PF02873">
    <property type="entry name" value="MurB_C"/>
    <property type="match status" value="1"/>
</dbReference>
<comment type="catalytic activity">
    <reaction evidence="15 16">
        <text>UDP-N-acetyl-alpha-D-muramate + NADP(+) = UDP-N-acetyl-3-O-(1-carboxyvinyl)-alpha-D-glucosamine + NADPH + H(+)</text>
        <dbReference type="Rhea" id="RHEA:12248"/>
        <dbReference type="ChEBI" id="CHEBI:15378"/>
        <dbReference type="ChEBI" id="CHEBI:57783"/>
        <dbReference type="ChEBI" id="CHEBI:58349"/>
        <dbReference type="ChEBI" id="CHEBI:68483"/>
        <dbReference type="ChEBI" id="CHEBI:70757"/>
        <dbReference type="EC" id="1.3.1.98"/>
    </reaction>
</comment>
<dbReference type="PROSITE" id="PS51387">
    <property type="entry name" value="FAD_PCMH"/>
    <property type="match status" value="1"/>
</dbReference>
<evidence type="ECO:0000256" key="7">
    <source>
        <dbReference type="ARBA" id="ARBA00022630"/>
    </source>
</evidence>
<keyword evidence="9 16" id="KW-0521">NADP</keyword>
<evidence type="ECO:0000256" key="4">
    <source>
        <dbReference type="ARBA" id="ARBA00004752"/>
    </source>
</evidence>
<keyword evidence="8 16" id="KW-0274">FAD</keyword>
<comment type="function">
    <text evidence="2 16">Cell wall formation.</text>
</comment>
<dbReference type="InterPro" id="IPR016169">
    <property type="entry name" value="FAD-bd_PCMH_sub2"/>
</dbReference>
<evidence type="ECO:0000256" key="15">
    <source>
        <dbReference type="ARBA" id="ARBA00048914"/>
    </source>
</evidence>
<evidence type="ECO:0000256" key="8">
    <source>
        <dbReference type="ARBA" id="ARBA00022827"/>
    </source>
</evidence>
<proteinExistence type="inferred from homology"/>